<sequence>MQLHYYGHSCFSVTIGKQTLLFDPFISGNELAQHISLATVQADYILVSHGHYDHMQDVVELARLTGATVIAGWELYQYFSKQGVAHLQPLNPGGELSLPFGIVKAFPAWHSSSLPDGTYAGMAAGFVVKSGEGNFYYSGDTALSKDMSLVADWTAIDFAVLPIGGALTMGYTDAMIAAELVQTTQVVGVHYDTFGFIRIDKGEATASFEAAGIALHLPGIGESITF</sequence>
<reference evidence="3" key="1">
    <citation type="submission" date="2017-01" db="EMBL/GenBank/DDBJ databases">
        <authorList>
            <person name="Varghese N."/>
            <person name="Submissions S."/>
        </authorList>
    </citation>
    <scope>NUCLEOTIDE SEQUENCE [LARGE SCALE GENOMIC DNA]</scope>
    <source>
        <strain evidence="3">DSM 21054</strain>
    </source>
</reference>
<dbReference type="SMART" id="SM00849">
    <property type="entry name" value="Lactamase_B"/>
    <property type="match status" value="1"/>
</dbReference>
<dbReference type="OrthoDB" id="9789133at2"/>
<dbReference type="InterPro" id="IPR001279">
    <property type="entry name" value="Metallo-B-lactamas"/>
</dbReference>
<dbReference type="PANTHER" id="PTHR43546">
    <property type="entry name" value="UPF0173 METAL-DEPENDENT HYDROLASE MJ1163-RELATED"/>
    <property type="match status" value="1"/>
</dbReference>
<dbReference type="RefSeq" id="WP_076382456.1">
    <property type="nucleotide sequence ID" value="NZ_AP017422.1"/>
</dbReference>
<organism evidence="2 3">
    <name type="scientific">Filimonas lacunae</name>
    <dbReference type="NCBI Taxonomy" id="477680"/>
    <lineage>
        <taxon>Bacteria</taxon>
        <taxon>Pseudomonadati</taxon>
        <taxon>Bacteroidota</taxon>
        <taxon>Chitinophagia</taxon>
        <taxon>Chitinophagales</taxon>
        <taxon>Chitinophagaceae</taxon>
        <taxon>Filimonas</taxon>
    </lineage>
</organism>
<evidence type="ECO:0000313" key="2">
    <source>
        <dbReference type="EMBL" id="SIT33834.1"/>
    </source>
</evidence>
<gene>
    <name evidence="2" type="ORF">SAMN05421788_113148</name>
</gene>
<dbReference type="EMBL" id="FTOR01000013">
    <property type="protein sequence ID" value="SIT33834.1"/>
    <property type="molecule type" value="Genomic_DNA"/>
</dbReference>
<dbReference type="Pfam" id="PF12706">
    <property type="entry name" value="Lactamase_B_2"/>
    <property type="match status" value="1"/>
</dbReference>
<dbReference type="AlphaFoldDB" id="A0A1N7RFS4"/>
<dbReference type="NCBIfam" id="NF001911">
    <property type="entry name" value="PRK00685.1"/>
    <property type="match status" value="1"/>
</dbReference>
<dbReference type="InterPro" id="IPR050114">
    <property type="entry name" value="UPF0173_UPF0282_UlaG_hydrolase"/>
</dbReference>
<dbReference type="STRING" id="477680.SAMN05421788_113148"/>
<dbReference type="SUPFAM" id="SSF56281">
    <property type="entry name" value="Metallo-hydrolase/oxidoreductase"/>
    <property type="match status" value="1"/>
</dbReference>
<dbReference type="InterPro" id="IPR036866">
    <property type="entry name" value="RibonucZ/Hydroxyglut_hydro"/>
</dbReference>
<protein>
    <submittedName>
        <fullName evidence="2">L-ascorbate metabolism protein UlaG, beta-lactamase superfamily</fullName>
    </submittedName>
</protein>
<dbReference type="Proteomes" id="UP000186917">
    <property type="component" value="Unassembled WGS sequence"/>
</dbReference>
<keyword evidence="3" id="KW-1185">Reference proteome</keyword>
<feature type="domain" description="Metallo-beta-lactamase" evidence="1">
    <location>
        <begin position="7"/>
        <end position="190"/>
    </location>
</feature>
<name>A0A1N7RFS4_9BACT</name>
<evidence type="ECO:0000313" key="3">
    <source>
        <dbReference type="Proteomes" id="UP000186917"/>
    </source>
</evidence>
<proteinExistence type="predicted"/>
<dbReference type="Gene3D" id="3.60.15.10">
    <property type="entry name" value="Ribonuclease Z/Hydroxyacylglutathione hydrolase-like"/>
    <property type="match status" value="1"/>
</dbReference>
<dbReference type="PANTHER" id="PTHR43546:SF3">
    <property type="entry name" value="UPF0173 METAL-DEPENDENT HYDROLASE MJ1163"/>
    <property type="match status" value="1"/>
</dbReference>
<evidence type="ECO:0000259" key="1">
    <source>
        <dbReference type="SMART" id="SM00849"/>
    </source>
</evidence>
<accession>A0A1N7RFS4</accession>